<feature type="transmembrane region" description="Helical" evidence="10">
    <location>
        <begin position="98"/>
        <end position="115"/>
    </location>
</feature>
<evidence type="ECO:0000313" key="12">
    <source>
        <dbReference type="Proteomes" id="UP000192578"/>
    </source>
</evidence>
<dbReference type="PANTHER" id="PTHR23294">
    <property type="entry name" value="ET TRANSLATION PRODUCT-RELATED"/>
    <property type="match status" value="1"/>
</dbReference>
<feature type="transmembrane region" description="Helical" evidence="10">
    <location>
        <begin position="405"/>
        <end position="429"/>
    </location>
</feature>
<accession>A0A1W0X4M6</accession>
<evidence type="ECO:0000256" key="7">
    <source>
        <dbReference type="ARBA" id="ARBA00040302"/>
    </source>
</evidence>
<feature type="transmembrane region" description="Helical" evidence="10">
    <location>
        <begin position="54"/>
        <end position="78"/>
    </location>
</feature>
<dbReference type="InterPro" id="IPR051617">
    <property type="entry name" value="UNC-93-like_regulator"/>
</dbReference>
<dbReference type="PANTHER" id="PTHR23294:SF0">
    <property type="entry name" value="UNC93-LIKE PROTEIN MFSD11"/>
    <property type="match status" value="1"/>
</dbReference>
<feature type="transmembrane region" description="Helical" evidence="10">
    <location>
        <begin position="468"/>
        <end position="489"/>
    </location>
</feature>
<dbReference type="InterPro" id="IPR036259">
    <property type="entry name" value="MFS_trans_sf"/>
</dbReference>
<dbReference type="GO" id="GO:0016020">
    <property type="term" value="C:membrane"/>
    <property type="evidence" value="ECO:0007669"/>
    <property type="project" value="UniProtKB-SubCell"/>
</dbReference>
<keyword evidence="6" id="KW-0325">Glycoprotein</keyword>
<evidence type="ECO:0000256" key="8">
    <source>
        <dbReference type="ARBA" id="ARBA00041910"/>
    </source>
</evidence>
<keyword evidence="3 10" id="KW-0812">Transmembrane</keyword>
<comment type="subcellular location">
    <subcellularLocation>
        <location evidence="1">Membrane</location>
        <topology evidence="1">Multi-pass membrane protein</topology>
    </subcellularLocation>
</comment>
<feature type="compositionally biased region" description="Basic and acidic residues" evidence="9">
    <location>
        <begin position="1"/>
        <end position="10"/>
    </location>
</feature>
<comment type="caution">
    <text evidence="11">The sequence shown here is derived from an EMBL/GenBank/DDBJ whole genome shotgun (WGS) entry which is preliminary data.</text>
</comment>
<dbReference type="Gene3D" id="1.20.1250.20">
    <property type="entry name" value="MFS general substrate transporter like domains"/>
    <property type="match status" value="2"/>
</dbReference>
<evidence type="ECO:0000256" key="5">
    <source>
        <dbReference type="ARBA" id="ARBA00023136"/>
    </source>
</evidence>
<feature type="transmembrane region" description="Helical" evidence="10">
    <location>
        <begin position="219"/>
        <end position="239"/>
    </location>
</feature>
<evidence type="ECO:0000256" key="4">
    <source>
        <dbReference type="ARBA" id="ARBA00022989"/>
    </source>
</evidence>
<feature type="transmembrane region" description="Helical" evidence="10">
    <location>
        <begin position="186"/>
        <end position="207"/>
    </location>
</feature>
<dbReference type="Pfam" id="PF05978">
    <property type="entry name" value="UNC-93"/>
    <property type="match status" value="1"/>
</dbReference>
<evidence type="ECO:0000256" key="3">
    <source>
        <dbReference type="ARBA" id="ARBA00022692"/>
    </source>
</evidence>
<keyword evidence="5 10" id="KW-0472">Membrane</keyword>
<proteinExistence type="inferred from homology"/>
<dbReference type="AlphaFoldDB" id="A0A1W0X4M6"/>
<dbReference type="InterPro" id="IPR010291">
    <property type="entry name" value="Ion_channel_UNC-93"/>
</dbReference>
<evidence type="ECO:0000256" key="1">
    <source>
        <dbReference type="ARBA" id="ARBA00004141"/>
    </source>
</evidence>
<name>A0A1W0X4M6_HYPEX</name>
<evidence type="ECO:0000256" key="6">
    <source>
        <dbReference type="ARBA" id="ARBA00023180"/>
    </source>
</evidence>
<dbReference type="SUPFAM" id="SSF103473">
    <property type="entry name" value="MFS general substrate transporter"/>
    <property type="match status" value="1"/>
</dbReference>
<feature type="transmembrane region" description="Helical" evidence="10">
    <location>
        <begin position="331"/>
        <end position="353"/>
    </location>
</feature>
<reference evidence="12" key="1">
    <citation type="submission" date="2017-01" db="EMBL/GenBank/DDBJ databases">
        <title>Comparative genomics of anhydrobiosis in the tardigrade Hypsibius dujardini.</title>
        <authorList>
            <person name="Yoshida Y."/>
            <person name="Koutsovoulos G."/>
            <person name="Laetsch D."/>
            <person name="Stevens L."/>
            <person name="Kumar S."/>
            <person name="Horikawa D."/>
            <person name="Ishino K."/>
            <person name="Komine S."/>
            <person name="Tomita M."/>
            <person name="Blaxter M."/>
            <person name="Arakawa K."/>
        </authorList>
    </citation>
    <scope>NUCLEOTIDE SEQUENCE [LARGE SCALE GENOMIC DNA]</scope>
    <source>
        <strain evidence="12">Z151</strain>
    </source>
</reference>
<sequence>MEPVDMKQNKEDEDVDLDRSRTGLEEEQHRNRSPRNDADRDLHPVIAWFRDYRLWNVLGVSLAFMVLFSAFHTCGMLQASVLSDVHDEHFNGTGKEGYYSAAAIYTVMAASNWIAPSMIAYTGPKFGMFLGGVPYCLFMAVFLRPYLGTLYASSVLLGIGAAVLWTSQGVFLTINSTDKTMSRNAGMFWAILQLSNLWGNIFATVQLTGQSSIDPDVRFKLFIGLLCVAILGVAILLILRYPGKLDRGRVSEPLFKKGWWKGQNCCTPVKTNWKDWAWIKEIVSSFRLLRSRNISLLAVTFAYTGFMLTFYSGVFGTALHFTAAFGTERNYLLGLSGVIVGLGEISGGFLFGFLGSRIGRRGRAAIVLVGISLQMISYLLLFLILPTDSPLMETSKSSYVAPNKHVAMLCAYFLGFGDASINIQIYALLGNMYAADSAPAFALFKFTQSFAAAVGFFYSSVLNLPAQLGIVAGTGILGGLTFCLVEWLANRDDKRTRQQKKVDAPNKTVLDSKSMQR</sequence>
<organism evidence="11 12">
    <name type="scientific">Hypsibius exemplaris</name>
    <name type="common">Freshwater tardigrade</name>
    <dbReference type="NCBI Taxonomy" id="2072580"/>
    <lineage>
        <taxon>Eukaryota</taxon>
        <taxon>Metazoa</taxon>
        <taxon>Ecdysozoa</taxon>
        <taxon>Tardigrada</taxon>
        <taxon>Eutardigrada</taxon>
        <taxon>Parachela</taxon>
        <taxon>Hypsibioidea</taxon>
        <taxon>Hypsibiidae</taxon>
        <taxon>Hypsibius</taxon>
    </lineage>
</organism>
<feature type="transmembrane region" description="Helical" evidence="10">
    <location>
        <begin position="127"/>
        <end position="147"/>
    </location>
</feature>
<feature type="compositionally biased region" description="Basic and acidic residues" evidence="9">
    <location>
        <begin position="17"/>
        <end position="36"/>
    </location>
</feature>
<keyword evidence="12" id="KW-1185">Reference proteome</keyword>
<keyword evidence="4 10" id="KW-1133">Transmembrane helix</keyword>
<dbReference type="Proteomes" id="UP000192578">
    <property type="component" value="Unassembled WGS sequence"/>
</dbReference>
<feature type="transmembrane region" description="Helical" evidence="10">
    <location>
        <begin position="441"/>
        <end position="462"/>
    </location>
</feature>
<feature type="region of interest" description="Disordered" evidence="9">
    <location>
        <begin position="1"/>
        <end position="36"/>
    </location>
</feature>
<evidence type="ECO:0000256" key="2">
    <source>
        <dbReference type="ARBA" id="ARBA00009172"/>
    </source>
</evidence>
<dbReference type="OrthoDB" id="196103at2759"/>
<feature type="transmembrane region" description="Helical" evidence="10">
    <location>
        <begin position="153"/>
        <end position="174"/>
    </location>
</feature>
<evidence type="ECO:0000256" key="9">
    <source>
        <dbReference type="SAM" id="MobiDB-lite"/>
    </source>
</evidence>
<dbReference type="EMBL" id="MTYJ01000018">
    <property type="protein sequence ID" value="OQV22320.1"/>
    <property type="molecule type" value="Genomic_DNA"/>
</dbReference>
<feature type="transmembrane region" description="Helical" evidence="10">
    <location>
        <begin position="294"/>
        <end position="319"/>
    </location>
</feature>
<feature type="transmembrane region" description="Helical" evidence="10">
    <location>
        <begin position="365"/>
        <end position="385"/>
    </location>
</feature>
<feature type="region of interest" description="Disordered" evidence="9">
    <location>
        <begin position="496"/>
        <end position="517"/>
    </location>
</feature>
<gene>
    <name evidence="11" type="ORF">BV898_03818</name>
</gene>
<evidence type="ECO:0000256" key="10">
    <source>
        <dbReference type="SAM" id="Phobius"/>
    </source>
</evidence>
<protein>
    <recommendedName>
        <fullName evidence="7">UNC93-like protein MFSD11</fullName>
    </recommendedName>
    <alternativeName>
        <fullName evidence="8">Major facilitator superfamily domain-containing protein 11</fullName>
    </alternativeName>
</protein>
<comment type="similarity">
    <text evidence="2">Belongs to the unc-93 family.</text>
</comment>
<evidence type="ECO:0000313" key="11">
    <source>
        <dbReference type="EMBL" id="OQV22320.1"/>
    </source>
</evidence>